<reference evidence="3" key="1">
    <citation type="submission" date="2020-06" db="EMBL/GenBank/DDBJ databases">
        <title>Genomes of multiple members of Pneumocystis genus reveal paths to human pathogen Pneumocystis jirovecii.</title>
        <authorList>
            <person name="Cisse O.H."/>
            <person name="Ma L."/>
            <person name="Dekker J."/>
            <person name="Khil P."/>
            <person name="Jo J."/>
            <person name="Brenchley J."/>
            <person name="Blair R."/>
            <person name="Pahar B."/>
            <person name="Chabe M."/>
            <person name="Van Rompay K.A."/>
            <person name="Keesler R."/>
            <person name="Sukura A."/>
            <person name="Hirsch V."/>
            <person name="Kutty G."/>
            <person name="Liu Y."/>
            <person name="Peng L."/>
            <person name="Chen J."/>
            <person name="Song J."/>
            <person name="Weissenbacher-Lang C."/>
            <person name="Xu J."/>
            <person name="Upham N.S."/>
            <person name="Stajich J.E."/>
            <person name="Cuomo C.A."/>
            <person name="Cushion M.T."/>
            <person name="Kovacs J.A."/>
        </authorList>
    </citation>
    <scope>NUCLEOTIDE SEQUENCE</scope>
    <source>
        <strain evidence="3">2A</strain>
    </source>
</reference>
<accession>A0A899FWW5</accession>
<evidence type="ECO:0000256" key="1">
    <source>
        <dbReference type="ARBA" id="ARBA00007797"/>
    </source>
</evidence>
<protein>
    <recommendedName>
        <fullName evidence="2">CCAAT-binding factor domain-containing protein</fullName>
    </recommendedName>
</protein>
<dbReference type="PANTHER" id="PTHR12048">
    <property type="entry name" value="CCAAT-BINDING FACTOR-RELATED"/>
    <property type="match status" value="1"/>
</dbReference>
<dbReference type="OrthoDB" id="28947at2759"/>
<sequence length="839" mass="97476">MHIQGLDGDRGLGEERALFSGKKADRNNLNLMGETISNETPTGNKRDVAEKRIRRRHLHKKSNIDIIKNKNKLELLKKSSKVGKILSKKISKKYALGGEEEIQKDSENNQIDLVQEKNWQAHLPVAIATDKEASCYVKELTFVPRTEWHLEELPIISIGKIGDDLVEKLYIQAKKYHEIEEEKYNRFSQKSSSDKQFFDKIMKSGTLSDRISALTLSIQESPLHSSKKMRMLLNMTKKKRRTESLQSVEALKDLFISTVLPNRKLKYFKQQESLGSKDVTKRHLIFWAFEDFLKYYYFEYLQVIERLLKDSLSFLRARMVVCVFELIKEKPEQEQNLLKLLVNKLGDPEKKVASKTSYCILKLTLAHPAMKEVIISEIEQFLFCPSTSQHAQYYAVITLNQMVLSKKTNIATYLINIYFSFFTKLTKLSQNENATKKVESHKIPWKAKNIPKKLNKNDHDIYEKEINSKLALAIISGINRALPFSKVDDRVFENHINALFVIVHGINFNTSIQALILIFQISRFKQAILDRFYKTLYESVQDFRLFSSSKQIMYLNLLFKAIKADTDKTRIEKIHPEIKSLYNRYEKTKMYDGYKRDPRYSNANNSYLWELIPFLNHFHPTISSFAKSLLYGNQISSKHSLSLFTLSHFLNKFVYKNPKTKIIFRGNSIMQPISKQNRSTFFLTKSDAFSDSPLNEESFAMQKIDQVSPDEVFYFRYFSQKQVINDRKKSIKTKVTSSDNESNVFKDSESIEDILDESLSEDTYDQSGLGDEGYNESDIDFNESENDLIDDEFIDKELSTISIGSKRKLNEKSNYVKGKKLKQLPIFASVSEYSTILES</sequence>
<dbReference type="GO" id="GO:0005634">
    <property type="term" value="C:nucleus"/>
    <property type="evidence" value="ECO:0007669"/>
    <property type="project" value="TreeGrafter"/>
</dbReference>
<evidence type="ECO:0000313" key="4">
    <source>
        <dbReference type="Proteomes" id="UP000663699"/>
    </source>
</evidence>
<name>A0A899FWW5_9ASCO</name>
<dbReference type="Proteomes" id="UP000663699">
    <property type="component" value="Chromosome 11"/>
</dbReference>
<dbReference type="Pfam" id="PF03914">
    <property type="entry name" value="CBF"/>
    <property type="match status" value="2"/>
</dbReference>
<dbReference type="InterPro" id="IPR016024">
    <property type="entry name" value="ARM-type_fold"/>
</dbReference>
<comment type="similarity">
    <text evidence="1">Belongs to the CBF/MAK21 family.</text>
</comment>
<dbReference type="EMBL" id="CP054542">
    <property type="protein sequence ID" value="QSL66291.1"/>
    <property type="molecule type" value="Genomic_DNA"/>
</dbReference>
<feature type="domain" description="CCAAT-binding factor" evidence="2">
    <location>
        <begin position="511"/>
        <end position="563"/>
    </location>
</feature>
<dbReference type="AlphaFoldDB" id="A0A899FWW5"/>
<dbReference type="SUPFAM" id="SSF48371">
    <property type="entry name" value="ARM repeat"/>
    <property type="match status" value="1"/>
</dbReference>
<organism evidence="3 4">
    <name type="scientific">Pneumocystis wakefieldiae</name>
    <dbReference type="NCBI Taxonomy" id="38082"/>
    <lineage>
        <taxon>Eukaryota</taxon>
        <taxon>Fungi</taxon>
        <taxon>Dikarya</taxon>
        <taxon>Ascomycota</taxon>
        <taxon>Taphrinomycotina</taxon>
        <taxon>Pneumocystomycetes</taxon>
        <taxon>Pneumocystaceae</taxon>
        <taxon>Pneumocystis</taxon>
    </lineage>
</organism>
<dbReference type="InterPro" id="IPR005612">
    <property type="entry name" value="CCAAT-binding_factor"/>
</dbReference>
<gene>
    <name evidence="3" type="ORF">MERGE_000669</name>
</gene>
<dbReference type="PANTHER" id="PTHR12048:SF0">
    <property type="entry name" value="CCAAT_ENHANCER-BINDING PROTEIN ZETA"/>
    <property type="match status" value="1"/>
</dbReference>
<evidence type="ECO:0000313" key="3">
    <source>
        <dbReference type="EMBL" id="QSL66291.1"/>
    </source>
</evidence>
<keyword evidence="4" id="KW-1185">Reference proteome</keyword>
<proteinExistence type="inferred from homology"/>
<dbReference type="InterPro" id="IPR040155">
    <property type="entry name" value="CEBPZ/Mak21-like"/>
</dbReference>
<evidence type="ECO:0000259" key="2">
    <source>
        <dbReference type="Pfam" id="PF03914"/>
    </source>
</evidence>
<feature type="domain" description="CCAAT-binding factor" evidence="2">
    <location>
        <begin position="582"/>
        <end position="626"/>
    </location>
</feature>